<keyword evidence="8" id="KW-1185">Reference proteome</keyword>
<dbReference type="NCBIfam" id="TIGR03491">
    <property type="entry name" value="TM0106 family RecB-like putative nuclease"/>
    <property type="match status" value="1"/>
</dbReference>
<dbReference type="Proteomes" id="UP000193884">
    <property type="component" value="Unassembled WGS sequence"/>
</dbReference>
<evidence type="ECO:0000313" key="8">
    <source>
        <dbReference type="Proteomes" id="UP000193884"/>
    </source>
</evidence>
<dbReference type="SUPFAM" id="SSF52540">
    <property type="entry name" value="P-loop containing nucleoside triphosphate hydrolases"/>
    <property type="match status" value="1"/>
</dbReference>
<feature type="domain" description="YprB ribonuclease H-like" evidence="6">
    <location>
        <begin position="341"/>
        <end position="524"/>
    </location>
</feature>
<evidence type="ECO:0000256" key="1">
    <source>
        <dbReference type="ARBA" id="ARBA00022741"/>
    </source>
</evidence>
<dbReference type="PANTHER" id="PTHR43788:SF8">
    <property type="entry name" value="DNA-BINDING PROTEIN SMUBP-2"/>
    <property type="match status" value="1"/>
</dbReference>
<evidence type="ECO:0008006" key="9">
    <source>
        <dbReference type="Google" id="ProtNLM"/>
    </source>
</evidence>
<dbReference type="Gene3D" id="3.40.50.300">
    <property type="entry name" value="P-loop containing nucleotide triphosphate hydrolases"/>
    <property type="match status" value="2"/>
</dbReference>
<gene>
    <name evidence="7" type="ORF">BST63_27415</name>
</gene>
<sequence length="1178" mass="129161">MAETGDTQGTALRRKTLNRDVLAPEKSSLGLTGHLTPTQLAAHLACPHLTQLDRQRREGLLHIEFSPDSQLDALRERGRQHEAAYVDTLQTEGRSICDLRDQRDPAATRRAMEAGFDAIVQATLGNDVFSGIADVLLRVDSTISSLPGYAYEPADTKLSLETKPGTILQLCTYAELLTAMQGVAPDCIHVITPIGQETYLTAKFAAYFRLVRARLLSAVTAIPAPNTYPHPVAHCDVCIYWRHCDRQRREDDHPSLIAAISGAQVREFQQQGLPTVSAIAQREGRLSEKPKRGAEDTYLRLGQQARLQVASRGADVPQTEPLALEPGRGLARLPEPSDGDIFLDFEGDPFVAPHGLEYLTGISIRNENGGVEFDQRWALHSGEEKVAFEAFIDFALARVQKHPGAHVYHFGAYEPAALKRLSARHATRGSELDQLLRGRRFVDLHAVVREGFRIGVERYGLKELEALHGFQRRLDLRDAGRARHELELALELGGPDTITDELRERVAAYNGDDCLSTESLRDWLERQRDIFLARGQSIVRPVPGTLAPSEEISARDQRIDAVRDALRQGLPADPETRTADERARGLLAAMLGYYRQEEKNAWWEFFRLRDLPNDQHLDERQMIAGLEFVEWVPKQGRERNARCRFRFPSQEMAVEVGDKVAWPIPASPGQEPGTIKAPVEALDLDDRTVVLSMSENAMQFVPTSVFKDPVVGAKSLEESLLAFAEHVRDNGFDHDSPYAAASELLRARPPRRVAAVGEDLRGADEDAGQALVRLSSELDGGVLPVQGPPGAGKTTQGAKTILALAAAGKKIGITAVSHKVIDNLLVAVRKADIASSRPQHLRIVHKDDEHVGVDGIEFAKSPGEALDRIAPGTIVGGTAWLWADPDAIGRLDVLVIDEAGQMALAQALAAARAARNLLLLGDPQQLEQPTRGVHEEGADVAALVHLLGPAQATLRAEQGLFLDRTYRLHPAACAFTSEAYYEGRLQSNYGLDRQHIEGATRFAGAGLFLVEVAHQGNQAQSLEEVNAVVSIARSLLQPSTTWTGADGEIRPLQSKDVLVVAPYNSQVSALRRALADLNVSRVGTVDKFQGQEAPVVIYSCTSSSPEDAPRGMAFLYDPHRFNVATSRARSTVIVVASPRLFEPDCRTPEQMEWASGFCRFEEMAVKVKLPEVGAISSP</sequence>
<dbReference type="InterPro" id="IPR027417">
    <property type="entry name" value="P-loop_NTPase"/>
</dbReference>
<organism evidence="7 8">
    <name type="scientific">Bradyrhizobium canariense</name>
    <dbReference type="NCBI Taxonomy" id="255045"/>
    <lineage>
        <taxon>Bacteria</taxon>
        <taxon>Pseudomonadati</taxon>
        <taxon>Pseudomonadota</taxon>
        <taxon>Alphaproteobacteria</taxon>
        <taxon>Hyphomicrobiales</taxon>
        <taxon>Nitrobacteraceae</taxon>
        <taxon>Bradyrhizobium</taxon>
    </lineage>
</organism>
<dbReference type="InterPro" id="IPR019993">
    <property type="entry name" value="RecB_nuclease_TM0106_put"/>
</dbReference>
<evidence type="ECO:0000256" key="3">
    <source>
        <dbReference type="ARBA" id="ARBA00022806"/>
    </source>
</evidence>
<dbReference type="Pfam" id="PF13604">
    <property type="entry name" value="AAA_30"/>
    <property type="match status" value="1"/>
</dbReference>
<dbReference type="Pfam" id="PF13087">
    <property type="entry name" value="AAA_12"/>
    <property type="match status" value="1"/>
</dbReference>
<dbReference type="CDD" id="cd18808">
    <property type="entry name" value="SF1_C_Upf1"/>
    <property type="match status" value="1"/>
</dbReference>
<keyword evidence="3" id="KW-0347">Helicase</keyword>
<dbReference type="PANTHER" id="PTHR43788">
    <property type="entry name" value="DNA2/NAM7 HELICASE FAMILY MEMBER"/>
    <property type="match status" value="1"/>
</dbReference>
<dbReference type="InterPro" id="IPR050534">
    <property type="entry name" value="Coronavir_polyprotein_1ab"/>
</dbReference>
<dbReference type="InterPro" id="IPR038720">
    <property type="entry name" value="YprB_RNase_H-like_dom"/>
</dbReference>
<evidence type="ECO:0000259" key="6">
    <source>
        <dbReference type="Pfam" id="PF13482"/>
    </source>
</evidence>
<evidence type="ECO:0000256" key="2">
    <source>
        <dbReference type="ARBA" id="ARBA00022801"/>
    </source>
</evidence>
<feature type="domain" description="DNA2/NAM7 helicase-like C-terminal" evidence="5">
    <location>
        <begin position="957"/>
        <end position="1137"/>
    </location>
</feature>
<protein>
    <recommendedName>
        <fullName evidence="9">TM0106 family RecB-like nuclease</fullName>
    </recommendedName>
</protein>
<dbReference type="InterPro" id="IPR047187">
    <property type="entry name" value="SF1_C_Upf1"/>
</dbReference>
<evidence type="ECO:0000259" key="5">
    <source>
        <dbReference type="Pfam" id="PF13087"/>
    </source>
</evidence>
<dbReference type="EMBL" id="NAFK01000172">
    <property type="protein sequence ID" value="OSJ24268.1"/>
    <property type="molecule type" value="Genomic_DNA"/>
</dbReference>
<name>A0ABX3WX34_9BRAD</name>
<evidence type="ECO:0000256" key="4">
    <source>
        <dbReference type="ARBA" id="ARBA00022840"/>
    </source>
</evidence>
<comment type="caution">
    <text evidence="7">The sequence shown here is derived from an EMBL/GenBank/DDBJ whole genome shotgun (WGS) entry which is preliminary data.</text>
</comment>
<dbReference type="InterPro" id="IPR041679">
    <property type="entry name" value="DNA2/NAM7-like_C"/>
</dbReference>
<evidence type="ECO:0000313" key="7">
    <source>
        <dbReference type="EMBL" id="OSJ24268.1"/>
    </source>
</evidence>
<dbReference type="Pfam" id="PF13482">
    <property type="entry name" value="RNase_H_2"/>
    <property type="match status" value="1"/>
</dbReference>
<reference evidence="7 8" key="1">
    <citation type="submission" date="2017-03" db="EMBL/GenBank/DDBJ databases">
        <title>Whole genome sequences of fourteen strains of Bradyrhizobium canariense and one strain of Bradyrhizobium japonicum isolated from Lupinus (Papilionoideae: Genisteae) species in Algeria.</title>
        <authorList>
            <person name="Crovadore J."/>
            <person name="Chekireb D."/>
            <person name="Brachmann A."/>
            <person name="Chablais R."/>
            <person name="Cochard B."/>
            <person name="Lefort F."/>
        </authorList>
    </citation>
    <scope>NUCLEOTIDE SEQUENCE [LARGE SCALE GENOMIC DNA]</scope>
    <source>
        <strain evidence="7 8">UBMAN05</strain>
    </source>
</reference>
<keyword evidence="4" id="KW-0067">ATP-binding</keyword>
<accession>A0ABX3WX34</accession>
<proteinExistence type="predicted"/>
<dbReference type="RefSeq" id="WP_085385168.1">
    <property type="nucleotide sequence ID" value="NZ_NAFJ01000158.1"/>
</dbReference>
<keyword evidence="2" id="KW-0378">Hydrolase</keyword>
<keyword evidence="1" id="KW-0547">Nucleotide-binding</keyword>